<evidence type="ECO:0000259" key="3">
    <source>
        <dbReference type="Pfam" id="PF07992"/>
    </source>
</evidence>
<dbReference type="Pfam" id="PF07992">
    <property type="entry name" value="Pyr_redox_2"/>
    <property type="match status" value="1"/>
</dbReference>
<reference evidence="4 5" key="1">
    <citation type="submission" date="2015-12" db="EMBL/GenBank/DDBJ databases">
        <title>Haloprofundus marisrubri gen. nov., sp. nov., an extremely halophilic archaeon isolated from the Discovery deep brine-seawater interface in the Red Sea.</title>
        <authorList>
            <person name="Zhang G."/>
            <person name="Stingl U."/>
            <person name="Rashid M."/>
        </authorList>
    </citation>
    <scope>NUCLEOTIDE SEQUENCE [LARGE SCALE GENOMIC DNA]</scope>
    <source>
        <strain evidence="4 5">SB9</strain>
    </source>
</reference>
<dbReference type="AlphaFoldDB" id="A0A0W1RCU0"/>
<comment type="caution">
    <text evidence="4">The sequence shown here is derived from an EMBL/GenBank/DDBJ whole genome shotgun (WGS) entry which is preliminary data.</text>
</comment>
<dbReference type="Gene3D" id="3.50.50.60">
    <property type="entry name" value="FAD/NAD(P)-binding domain"/>
    <property type="match status" value="1"/>
</dbReference>
<proteinExistence type="predicted"/>
<keyword evidence="1" id="KW-0285">Flavoprotein</keyword>
<dbReference type="PANTHER" id="PTHR48105">
    <property type="entry name" value="THIOREDOXIN REDUCTASE 1-RELATED-RELATED"/>
    <property type="match status" value="1"/>
</dbReference>
<feature type="domain" description="FAD/NAD(P)-binding" evidence="3">
    <location>
        <begin position="58"/>
        <end position="147"/>
    </location>
</feature>
<dbReference type="InterPro" id="IPR050097">
    <property type="entry name" value="Ferredoxin-NADP_redctase_2"/>
</dbReference>
<evidence type="ECO:0000256" key="1">
    <source>
        <dbReference type="ARBA" id="ARBA00022630"/>
    </source>
</evidence>
<evidence type="ECO:0000313" key="4">
    <source>
        <dbReference type="EMBL" id="KTG11208.1"/>
    </source>
</evidence>
<dbReference type="RefSeq" id="WP_058580270.1">
    <property type="nucleotide sequence ID" value="NZ_LOPU01000011.1"/>
</dbReference>
<dbReference type="Proteomes" id="UP000054387">
    <property type="component" value="Unassembled WGS sequence"/>
</dbReference>
<accession>A0A0W1RCU0</accession>
<dbReference type="OrthoDB" id="6062at2157"/>
<dbReference type="PRINTS" id="PR00368">
    <property type="entry name" value="FADPNR"/>
</dbReference>
<dbReference type="EMBL" id="LOPU01000011">
    <property type="protein sequence ID" value="KTG11208.1"/>
    <property type="molecule type" value="Genomic_DNA"/>
</dbReference>
<name>A0A0W1RCU0_9EURY</name>
<dbReference type="SUPFAM" id="SSF51905">
    <property type="entry name" value="FAD/NAD(P)-binding domain"/>
    <property type="match status" value="1"/>
</dbReference>
<dbReference type="Pfam" id="PF13450">
    <property type="entry name" value="NAD_binding_8"/>
    <property type="match status" value="1"/>
</dbReference>
<dbReference type="InterPro" id="IPR036188">
    <property type="entry name" value="FAD/NAD-bd_sf"/>
</dbReference>
<gene>
    <name evidence="4" type="ORF">AUR64_04580</name>
</gene>
<evidence type="ECO:0000313" key="5">
    <source>
        <dbReference type="Proteomes" id="UP000054387"/>
    </source>
</evidence>
<protein>
    <recommendedName>
        <fullName evidence="3">FAD/NAD(P)-binding domain-containing protein</fullName>
    </recommendedName>
</protein>
<dbReference type="STRING" id="1514971.AUR64_04580"/>
<dbReference type="GO" id="GO:0016491">
    <property type="term" value="F:oxidoreductase activity"/>
    <property type="evidence" value="ECO:0007669"/>
    <property type="project" value="UniProtKB-KW"/>
</dbReference>
<dbReference type="InterPro" id="IPR023753">
    <property type="entry name" value="FAD/NAD-binding_dom"/>
</dbReference>
<keyword evidence="5" id="KW-1185">Reference proteome</keyword>
<keyword evidence="2" id="KW-0560">Oxidoreductase</keyword>
<evidence type="ECO:0000256" key="2">
    <source>
        <dbReference type="ARBA" id="ARBA00023002"/>
    </source>
</evidence>
<sequence length="182" mass="18954">MAHVAVLGGGPAGLSTALLTSKHGLETTVFDTGESPLREVSIPAYLGYDDVDGSAFLARARSRVGEFGVDFRDERVELVETHGSEFTVSTERQDYAANYVVFACGGDRSLAADVGCDRDADGTLSIDHDCRTSMAHVYAVGSAARDPEADPQTRLLVSVADGAVAGLAIVSAESASVTRAEA</sequence>
<organism evidence="4 5">
    <name type="scientific">Haloprofundus marisrubri</name>
    <dbReference type="NCBI Taxonomy" id="1514971"/>
    <lineage>
        <taxon>Archaea</taxon>
        <taxon>Methanobacteriati</taxon>
        <taxon>Methanobacteriota</taxon>
        <taxon>Stenosarchaea group</taxon>
        <taxon>Halobacteria</taxon>
        <taxon>Halobacteriales</taxon>
        <taxon>Haloferacaceae</taxon>
        <taxon>Haloprofundus</taxon>
    </lineage>
</organism>